<accession>A0A5B7E5N3</accession>
<proteinExistence type="predicted"/>
<reference evidence="2 3" key="1">
    <citation type="submission" date="2019-05" db="EMBL/GenBank/DDBJ databases">
        <title>Another draft genome of Portunus trituberculatus and its Hox gene families provides insights of decapod evolution.</title>
        <authorList>
            <person name="Jeong J.-H."/>
            <person name="Song I."/>
            <person name="Kim S."/>
            <person name="Choi T."/>
            <person name="Kim D."/>
            <person name="Ryu S."/>
            <person name="Kim W."/>
        </authorList>
    </citation>
    <scope>NUCLEOTIDE SEQUENCE [LARGE SCALE GENOMIC DNA]</scope>
    <source>
        <tissue evidence="2">Muscle</tissue>
    </source>
</reference>
<organism evidence="2 3">
    <name type="scientific">Portunus trituberculatus</name>
    <name type="common">Swimming crab</name>
    <name type="synonym">Neptunus trituberculatus</name>
    <dbReference type="NCBI Taxonomy" id="210409"/>
    <lineage>
        <taxon>Eukaryota</taxon>
        <taxon>Metazoa</taxon>
        <taxon>Ecdysozoa</taxon>
        <taxon>Arthropoda</taxon>
        <taxon>Crustacea</taxon>
        <taxon>Multicrustacea</taxon>
        <taxon>Malacostraca</taxon>
        <taxon>Eumalacostraca</taxon>
        <taxon>Eucarida</taxon>
        <taxon>Decapoda</taxon>
        <taxon>Pleocyemata</taxon>
        <taxon>Brachyura</taxon>
        <taxon>Eubrachyura</taxon>
        <taxon>Portunoidea</taxon>
        <taxon>Portunidae</taxon>
        <taxon>Portuninae</taxon>
        <taxon>Portunus</taxon>
    </lineage>
</organism>
<dbReference type="Proteomes" id="UP000324222">
    <property type="component" value="Unassembled WGS sequence"/>
</dbReference>
<evidence type="ECO:0000256" key="1">
    <source>
        <dbReference type="SAM" id="MobiDB-lite"/>
    </source>
</evidence>
<evidence type="ECO:0000313" key="2">
    <source>
        <dbReference type="EMBL" id="MPC28084.1"/>
    </source>
</evidence>
<name>A0A5B7E5N3_PORTR</name>
<protein>
    <submittedName>
        <fullName evidence="2">Uncharacterized protein</fullName>
    </submittedName>
</protein>
<dbReference type="AlphaFoldDB" id="A0A5B7E5N3"/>
<evidence type="ECO:0000313" key="3">
    <source>
        <dbReference type="Proteomes" id="UP000324222"/>
    </source>
</evidence>
<dbReference type="EMBL" id="VSRR010001852">
    <property type="protein sequence ID" value="MPC28084.1"/>
    <property type="molecule type" value="Genomic_DNA"/>
</dbReference>
<sequence length="149" mass="16389">MATLRNSTFLLAQQLRAWSGESKEHQTLMETGCGSRDALYRGGVMRVDTANVGGRVRSAAPPDRSAAKAGRGSREAKKPHAAVTRPSLRQQINVVTTLHSPWTELWKPLSQGQLVTRTSRKFHLYVNQTLGLGFPTVGVCRGCASKFRR</sequence>
<feature type="region of interest" description="Disordered" evidence="1">
    <location>
        <begin position="55"/>
        <end position="85"/>
    </location>
</feature>
<gene>
    <name evidence="2" type="ORF">E2C01_021278</name>
</gene>
<comment type="caution">
    <text evidence="2">The sequence shown here is derived from an EMBL/GenBank/DDBJ whole genome shotgun (WGS) entry which is preliminary data.</text>
</comment>
<keyword evidence="3" id="KW-1185">Reference proteome</keyword>